<organism evidence="1">
    <name type="scientific">Blautia glucerasea</name>
    <dbReference type="NCBI Taxonomy" id="536633"/>
    <lineage>
        <taxon>Bacteria</taxon>
        <taxon>Bacillati</taxon>
        <taxon>Bacillota</taxon>
        <taxon>Clostridia</taxon>
        <taxon>Lachnospirales</taxon>
        <taxon>Lachnospiraceae</taxon>
        <taxon>Blautia</taxon>
    </lineage>
</organism>
<gene>
    <name evidence="1" type="ORF">BGLFYP119_01454</name>
</gene>
<proteinExistence type="predicted"/>
<dbReference type="AlphaFoldDB" id="A0A6N2T827"/>
<name>A0A6N2T827_9FIRM</name>
<dbReference type="RefSeq" id="WP_156353790.1">
    <property type="nucleotide sequence ID" value="NZ_CACRST010000013.1"/>
</dbReference>
<protein>
    <submittedName>
        <fullName evidence="1">Virus attachment protein p12 family protein</fullName>
    </submittedName>
</protein>
<accession>A0A6N2T827</accession>
<dbReference type="EMBL" id="CACRST010000013">
    <property type="protein sequence ID" value="VYT01063.1"/>
    <property type="molecule type" value="Genomic_DNA"/>
</dbReference>
<sequence length="59" mass="5790">MANLVVGGILLLAVGAAAAYMIKAKKSGVKCIGCPSGGCCSGSKGCCHCAESKAENKTK</sequence>
<evidence type="ECO:0000313" key="1">
    <source>
        <dbReference type="EMBL" id="VYT01063.1"/>
    </source>
</evidence>
<reference evidence="1" key="1">
    <citation type="submission" date="2019-11" db="EMBL/GenBank/DDBJ databases">
        <authorList>
            <person name="Feng L."/>
        </authorList>
    </citation>
    <scope>NUCLEOTIDE SEQUENCE</scope>
    <source>
        <strain evidence="1">BgluceraseaLFYP119</strain>
    </source>
</reference>